<accession>A0AB39P3L7</accession>
<dbReference type="EMBL" id="CP163435">
    <property type="protein sequence ID" value="XDQ25037.1"/>
    <property type="molecule type" value="Genomic_DNA"/>
</dbReference>
<organism evidence="1">
    <name type="scientific">Streptomyces sp. R21</name>
    <dbReference type="NCBI Taxonomy" id="3238627"/>
    <lineage>
        <taxon>Bacteria</taxon>
        <taxon>Bacillati</taxon>
        <taxon>Actinomycetota</taxon>
        <taxon>Actinomycetes</taxon>
        <taxon>Kitasatosporales</taxon>
        <taxon>Streptomycetaceae</taxon>
        <taxon>Streptomyces</taxon>
    </lineage>
</organism>
<dbReference type="AlphaFoldDB" id="A0AB39P3L7"/>
<gene>
    <name evidence="1" type="ORF">AB5J56_10240</name>
</gene>
<dbReference type="RefSeq" id="WP_369232219.1">
    <property type="nucleotide sequence ID" value="NZ_CP163435.1"/>
</dbReference>
<sequence length="67" mass="6787">MGYRGLGGLHDNVHAAGANGSTATLTFTGTGISVIGEGPSGYGTVAYRGKTELGHRVVFKLLVGKIP</sequence>
<protein>
    <submittedName>
        <fullName evidence="1">Uncharacterized protein</fullName>
    </submittedName>
</protein>
<evidence type="ECO:0000313" key="1">
    <source>
        <dbReference type="EMBL" id="XDQ25037.1"/>
    </source>
</evidence>
<dbReference type="Gene3D" id="2.60.120.260">
    <property type="entry name" value="Galactose-binding domain-like"/>
    <property type="match status" value="1"/>
</dbReference>
<reference evidence="1" key="1">
    <citation type="submission" date="2024-07" db="EMBL/GenBank/DDBJ databases">
        <authorList>
            <person name="Yu S.T."/>
        </authorList>
    </citation>
    <scope>NUCLEOTIDE SEQUENCE</scope>
    <source>
        <strain evidence="1">R21</strain>
    </source>
</reference>
<name>A0AB39P3L7_9ACTN</name>
<proteinExistence type="predicted"/>